<dbReference type="OrthoDB" id="9808602at2"/>
<evidence type="ECO:0000313" key="9">
    <source>
        <dbReference type="Proteomes" id="UP000298218"/>
    </source>
</evidence>
<dbReference type="Proteomes" id="UP000298218">
    <property type="component" value="Unassembled WGS sequence"/>
</dbReference>
<name>A0A4Y8KP27_9MICO</name>
<evidence type="ECO:0000313" key="8">
    <source>
        <dbReference type="EMBL" id="TFD80184.1"/>
    </source>
</evidence>
<dbReference type="AlphaFoldDB" id="A0A4Y8KP27"/>
<dbReference type="EMBL" id="SOHQ01000018">
    <property type="protein sequence ID" value="TFD80184.1"/>
    <property type="molecule type" value="Genomic_DNA"/>
</dbReference>
<keyword evidence="6" id="KW-0472">Membrane</keyword>
<dbReference type="Gene3D" id="3.40.50.720">
    <property type="entry name" value="NAD(P)-binding Rossmann-like Domain"/>
    <property type="match status" value="1"/>
</dbReference>
<comment type="similarity">
    <text evidence="2">Belongs to the bacterial sugar transferase family.</text>
</comment>
<evidence type="ECO:0000256" key="6">
    <source>
        <dbReference type="ARBA" id="ARBA00023136"/>
    </source>
</evidence>
<evidence type="ECO:0000259" key="7">
    <source>
        <dbReference type="Pfam" id="PF02397"/>
    </source>
</evidence>
<keyword evidence="3 8" id="KW-0808">Transferase</keyword>
<keyword evidence="5" id="KW-1133">Transmembrane helix</keyword>
<comment type="caution">
    <text evidence="8">The sequence shown here is derived from an EMBL/GenBank/DDBJ whole genome shotgun (WGS) entry which is preliminary data.</text>
</comment>
<reference evidence="8 9" key="1">
    <citation type="submission" date="2019-03" db="EMBL/GenBank/DDBJ databases">
        <title>Genomics of glacier-inhabiting Cryobacterium strains.</title>
        <authorList>
            <person name="Liu Q."/>
            <person name="Xin Y.-H."/>
        </authorList>
    </citation>
    <scope>NUCLEOTIDE SEQUENCE [LARGE SCALE GENOMIC DNA]</scope>
    <source>
        <strain evidence="8 9">CGMCC 1.4292</strain>
    </source>
</reference>
<gene>
    <name evidence="8" type="ORF">E3T53_05895</name>
</gene>
<evidence type="ECO:0000256" key="5">
    <source>
        <dbReference type="ARBA" id="ARBA00022989"/>
    </source>
</evidence>
<dbReference type="RefSeq" id="WP_134172693.1">
    <property type="nucleotide sequence ID" value="NZ_SODI01000001.1"/>
</dbReference>
<comment type="subcellular location">
    <subcellularLocation>
        <location evidence="1">Membrane</location>
        <topology evidence="1">Multi-pass membrane protein</topology>
    </subcellularLocation>
</comment>
<evidence type="ECO:0000256" key="4">
    <source>
        <dbReference type="ARBA" id="ARBA00022692"/>
    </source>
</evidence>
<dbReference type="Pfam" id="PF02397">
    <property type="entry name" value="Bac_transf"/>
    <property type="match status" value="1"/>
</dbReference>
<evidence type="ECO:0000256" key="3">
    <source>
        <dbReference type="ARBA" id="ARBA00022679"/>
    </source>
</evidence>
<organism evidence="8 9">
    <name type="scientific">Cryobacterium psychrophilum</name>
    <dbReference type="NCBI Taxonomy" id="41988"/>
    <lineage>
        <taxon>Bacteria</taxon>
        <taxon>Bacillati</taxon>
        <taxon>Actinomycetota</taxon>
        <taxon>Actinomycetes</taxon>
        <taxon>Micrococcales</taxon>
        <taxon>Microbacteriaceae</taxon>
        <taxon>Cryobacterium</taxon>
    </lineage>
</organism>
<protein>
    <submittedName>
        <fullName evidence="8">Sugar transferase</fullName>
    </submittedName>
</protein>
<proteinExistence type="inferred from homology"/>
<dbReference type="GO" id="GO:0016020">
    <property type="term" value="C:membrane"/>
    <property type="evidence" value="ECO:0007669"/>
    <property type="project" value="UniProtKB-SubCell"/>
</dbReference>
<keyword evidence="4" id="KW-0812">Transmembrane</keyword>
<evidence type="ECO:0000256" key="2">
    <source>
        <dbReference type="ARBA" id="ARBA00006464"/>
    </source>
</evidence>
<dbReference type="InterPro" id="IPR017475">
    <property type="entry name" value="EPS_sugar_tfrase"/>
</dbReference>
<accession>A0A4Y8KP27</accession>
<dbReference type="PANTHER" id="PTHR30576:SF10">
    <property type="entry name" value="SLL5057 PROTEIN"/>
    <property type="match status" value="1"/>
</dbReference>
<dbReference type="PANTHER" id="PTHR30576">
    <property type="entry name" value="COLANIC BIOSYNTHESIS UDP-GLUCOSE LIPID CARRIER TRANSFERASE"/>
    <property type="match status" value="1"/>
</dbReference>
<evidence type="ECO:0000256" key="1">
    <source>
        <dbReference type="ARBA" id="ARBA00004141"/>
    </source>
</evidence>
<dbReference type="NCBIfam" id="TIGR03025">
    <property type="entry name" value="EPS_sugtrans"/>
    <property type="match status" value="1"/>
</dbReference>
<dbReference type="InterPro" id="IPR003362">
    <property type="entry name" value="Bact_transf"/>
</dbReference>
<dbReference type="Pfam" id="PF13727">
    <property type="entry name" value="CoA_binding_3"/>
    <property type="match status" value="1"/>
</dbReference>
<keyword evidence="9" id="KW-1185">Reference proteome</keyword>
<feature type="domain" description="Bacterial sugar transferase" evidence="7">
    <location>
        <begin position="296"/>
        <end position="485"/>
    </location>
</feature>
<sequence length="491" mass="54822">MSNATKATTRNPHARDWRDQYAARLALTDFLVLIWVVFGVQLAWFGFDTADVQFSGDVGYLAVTYTSFSIILIAGWMALLSVFGTREHRVLGTGPDEYKLIVNASIRLFGIIAIISFLFKIDIARGYILLAFPLGVSVLIFSRWVWRQWLVVKRMDGHFTARVILVGTLASSARIARELRSTPGAGYRVVGAVVTTGPEDAELPGTDIPIFGGLDDVHSALETTDADTVVVTSSSDLTPTSMRELSWGLEPGRYHMVVVPQLIDIGGPRIHTRPVSGLPLIHVETPRYEGRTLFAKRAFDIVGSASLLLVLSPFLFVVALIVRLSSPGAVFFRQDRVGINGSRFRMFKFRSMVTDAETLLDGLQNQARTEGNTVMFKMRNDPRVTPVGRFIRRYSIDELPQLFNVLAGSMSLVGPRPPLEREVGDYENHVHRRFLVKPGITGLWQISGRSNLSWAETVRLDLYYVENWSMTGDLVILWRTARAVLQRDGAY</sequence>
<dbReference type="GO" id="GO:0016780">
    <property type="term" value="F:phosphotransferase activity, for other substituted phosphate groups"/>
    <property type="evidence" value="ECO:0007669"/>
    <property type="project" value="TreeGrafter"/>
</dbReference>